<organism evidence="2 3">
    <name type="scientific">Pseudolysinimonas kribbensis</name>
    <dbReference type="NCBI Taxonomy" id="433641"/>
    <lineage>
        <taxon>Bacteria</taxon>
        <taxon>Bacillati</taxon>
        <taxon>Actinomycetota</taxon>
        <taxon>Actinomycetes</taxon>
        <taxon>Micrococcales</taxon>
        <taxon>Microbacteriaceae</taxon>
        <taxon>Pseudolysinimonas</taxon>
    </lineage>
</organism>
<keyword evidence="3" id="KW-1185">Reference proteome</keyword>
<sequence>MTRLIYATNTTLDGYIEDASGAFDFFPVDDEVFAAHTDLMRSVGTLLYGRRLYEAMAVWETDTDLAAHSPCSPTSPQPGERRARSSTPGPWPRSPPPAPGSNRRSPLLRCGI</sequence>
<evidence type="ECO:0000313" key="3">
    <source>
        <dbReference type="Proteomes" id="UP001157034"/>
    </source>
</evidence>
<comment type="caution">
    <text evidence="2">The sequence shown here is derived from an EMBL/GenBank/DDBJ whole genome shotgun (WGS) entry which is preliminary data.</text>
</comment>
<dbReference type="SUPFAM" id="SSF53597">
    <property type="entry name" value="Dihydrofolate reductase-like"/>
    <property type="match status" value="1"/>
</dbReference>
<dbReference type="RefSeq" id="WP_284253566.1">
    <property type="nucleotide sequence ID" value="NZ_BSVB01000001.1"/>
</dbReference>
<protein>
    <recommendedName>
        <fullName evidence="4">Bacterial bifunctional deaminase-reductase C-terminal domain-containing protein</fullName>
    </recommendedName>
</protein>
<proteinExistence type="predicted"/>
<feature type="region of interest" description="Disordered" evidence="1">
    <location>
        <begin position="64"/>
        <end position="112"/>
    </location>
</feature>
<name>A0ABQ6K530_9MICO</name>
<gene>
    <name evidence="2" type="ORF">GCM10025881_14920</name>
</gene>
<feature type="compositionally biased region" description="Pro residues" evidence="1">
    <location>
        <begin position="89"/>
        <end position="99"/>
    </location>
</feature>
<evidence type="ECO:0000313" key="2">
    <source>
        <dbReference type="EMBL" id="GMA94668.1"/>
    </source>
</evidence>
<evidence type="ECO:0000256" key="1">
    <source>
        <dbReference type="SAM" id="MobiDB-lite"/>
    </source>
</evidence>
<dbReference type="EMBL" id="BSVB01000001">
    <property type="protein sequence ID" value="GMA94668.1"/>
    <property type="molecule type" value="Genomic_DNA"/>
</dbReference>
<reference evidence="3" key="1">
    <citation type="journal article" date="2019" name="Int. J. Syst. Evol. Microbiol.">
        <title>The Global Catalogue of Microorganisms (GCM) 10K type strain sequencing project: providing services to taxonomists for standard genome sequencing and annotation.</title>
        <authorList>
            <consortium name="The Broad Institute Genomics Platform"/>
            <consortium name="The Broad Institute Genome Sequencing Center for Infectious Disease"/>
            <person name="Wu L."/>
            <person name="Ma J."/>
        </authorList>
    </citation>
    <scope>NUCLEOTIDE SEQUENCE [LARGE SCALE GENOMIC DNA]</scope>
    <source>
        <strain evidence="3">NBRC 108894</strain>
    </source>
</reference>
<dbReference type="Gene3D" id="3.40.430.10">
    <property type="entry name" value="Dihydrofolate Reductase, subunit A"/>
    <property type="match status" value="1"/>
</dbReference>
<accession>A0ABQ6K530</accession>
<dbReference type="InterPro" id="IPR024072">
    <property type="entry name" value="DHFR-like_dom_sf"/>
</dbReference>
<dbReference type="Proteomes" id="UP001157034">
    <property type="component" value="Unassembled WGS sequence"/>
</dbReference>
<evidence type="ECO:0008006" key="4">
    <source>
        <dbReference type="Google" id="ProtNLM"/>
    </source>
</evidence>